<sequence>MGPVGDVCLCAALYKLFVEERPSESKVSLSDGLVYCAPSVGYADGEF</sequence>
<name>A0A8S5MWU3_9VIRU</name>
<protein>
    <submittedName>
        <fullName evidence="1">Uncharacterized protein</fullName>
    </submittedName>
</protein>
<organism evidence="1">
    <name type="scientific">Inoviridae sp. ct6Sz5</name>
    <dbReference type="NCBI Taxonomy" id="2826758"/>
    <lineage>
        <taxon>Viruses</taxon>
        <taxon>Monodnaviria</taxon>
        <taxon>Loebvirae</taxon>
        <taxon>Hofneiviricota</taxon>
        <taxon>Faserviricetes</taxon>
        <taxon>Tubulavirales</taxon>
        <taxon>Inoviridae</taxon>
    </lineage>
</organism>
<reference evidence="1" key="1">
    <citation type="journal article" date="2021" name="Proc. Natl. Acad. Sci. U.S.A.">
        <title>A Catalog of Tens of Thousands of Viruses from Human Metagenomes Reveals Hidden Associations with Chronic Diseases.</title>
        <authorList>
            <person name="Tisza M.J."/>
            <person name="Buck C.B."/>
        </authorList>
    </citation>
    <scope>NUCLEOTIDE SEQUENCE</scope>
    <source>
        <strain evidence="1">Ct6Sz5</strain>
    </source>
</reference>
<evidence type="ECO:0000313" key="1">
    <source>
        <dbReference type="EMBL" id="DAD86567.1"/>
    </source>
</evidence>
<proteinExistence type="predicted"/>
<dbReference type="EMBL" id="BK015002">
    <property type="protein sequence ID" value="DAD86567.1"/>
    <property type="molecule type" value="Genomic_DNA"/>
</dbReference>
<accession>A0A8S5MWU3</accession>